<reference evidence="2 3" key="1">
    <citation type="submission" date="2019-03" db="EMBL/GenBank/DDBJ databases">
        <title>Genomic Encyclopedia of Archaeal and Bacterial Type Strains, Phase II (KMG-II): from individual species to whole genera.</title>
        <authorList>
            <person name="Goeker M."/>
        </authorList>
    </citation>
    <scope>NUCLEOTIDE SEQUENCE [LARGE SCALE GENOMIC DNA]</scope>
    <source>
        <strain evidence="2 3">DSM 28353</strain>
    </source>
</reference>
<proteinExistence type="predicted"/>
<feature type="transmembrane region" description="Helical" evidence="1">
    <location>
        <begin position="6"/>
        <end position="27"/>
    </location>
</feature>
<dbReference type="Proteomes" id="UP000295292">
    <property type="component" value="Unassembled WGS sequence"/>
</dbReference>
<name>A0A4R6WWC8_9SPHI</name>
<keyword evidence="1" id="KW-1133">Transmembrane helix</keyword>
<evidence type="ECO:0000313" key="3">
    <source>
        <dbReference type="Proteomes" id="UP000295292"/>
    </source>
</evidence>
<keyword evidence="1" id="KW-0472">Membrane</keyword>
<protein>
    <submittedName>
        <fullName evidence="2">Uncharacterized protein</fullName>
    </submittedName>
</protein>
<feature type="transmembrane region" description="Helical" evidence="1">
    <location>
        <begin position="47"/>
        <end position="64"/>
    </location>
</feature>
<dbReference type="EMBL" id="SNYV01000003">
    <property type="protein sequence ID" value="TDQ81707.1"/>
    <property type="molecule type" value="Genomic_DNA"/>
</dbReference>
<accession>A0A4R6WWC8</accession>
<organism evidence="2 3">
    <name type="scientific">Sphingobacterium yanglingense</name>
    <dbReference type="NCBI Taxonomy" id="1437280"/>
    <lineage>
        <taxon>Bacteria</taxon>
        <taxon>Pseudomonadati</taxon>
        <taxon>Bacteroidota</taxon>
        <taxon>Sphingobacteriia</taxon>
        <taxon>Sphingobacteriales</taxon>
        <taxon>Sphingobacteriaceae</taxon>
        <taxon>Sphingobacterium</taxon>
    </lineage>
</organism>
<comment type="caution">
    <text evidence="2">The sequence shown here is derived from an EMBL/GenBank/DDBJ whole genome shotgun (WGS) entry which is preliminary data.</text>
</comment>
<gene>
    <name evidence="2" type="ORF">CLV99_0235</name>
</gene>
<sequence>MKDVSLFRLISGIIMVIGSIIYMIFFLRNDKKRKDYSEMLSVSKVRIISTLICVIIFGLFLLFYDFN</sequence>
<evidence type="ECO:0000313" key="2">
    <source>
        <dbReference type="EMBL" id="TDQ81707.1"/>
    </source>
</evidence>
<keyword evidence="3" id="KW-1185">Reference proteome</keyword>
<dbReference type="AlphaFoldDB" id="A0A4R6WWC8"/>
<evidence type="ECO:0000256" key="1">
    <source>
        <dbReference type="SAM" id="Phobius"/>
    </source>
</evidence>
<keyword evidence="1" id="KW-0812">Transmembrane</keyword>